<dbReference type="CDD" id="cd12797">
    <property type="entry name" value="M23_peptidase"/>
    <property type="match status" value="1"/>
</dbReference>
<dbReference type="InterPro" id="IPR016047">
    <property type="entry name" value="M23ase_b-sheet_dom"/>
</dbReference>
<dbReference type="EC" id="3.4.24.-" evidence="2"/>
<dbReference type="Pfam" id="PF01551">
    <property type="entry name" value="Peptidase_M23"/>
    <property type="match status" value="1"/>
</dbReference>
<reference evidence="3" key="1">
    <citation type="journal article" date="2019" name="Int. J. Syst. Evol. Microbiol.">
        <title>The Global Catalogue of Microorganisms (GCM) 10K type strain sequencing project: providing services to taxonomists for standard genome sequencing and annotation.</title>
        <authorList>
            <consortium name="The Broad Institute Genomics Platform"/>
            <consortium name="The Broad Institute Genome Sequencing Center for Infectious Disease"/>
            <person name="Wu L."/>
            <person name="Ma J."/>
        </authorList>
    </citation>
    <scope>NUCLEOTIDE SEQUENCE [LARGE SCALE GENOMIC DNA]</scope>
    <source>
        <strain evidence="3">CGMCC 4.7455</strain>
    </source>
</reference>
<keyword evidence="3" id="KW-1185">Reference proteome</keyword>
<feature type="domain" description="M23ase beta-sheet core" evidence="1">
    <location>
        <begin position="213"/>
        <end position="274"/>
    </location>
</feature>
<organism evidence="2 3">
    <name type="scientific">Streptomyces desertarenae</name>
    <dbReference type="NCBI Taxonomy" id="2666184"/>
    <lineage>
        <taxon>Bacteria</taxon>
        <taxon>Bacillati</taxon>
        <taxon>Actinomycetota</taxon>
        <taxon>Actinomycetes</taxon>
        <taxon>Kitasatosporales</taxon>
        <taxon>Streptomycetaceae</taxon>
        <taxon>Streptomyces</taxon>
    </lineage>
</organism>
<dbReference type="Gene3D" id="2.70.70.10">
    <property type="entry name" value="Glucose Permease (Domain IIA)"/>
    <property type="match status" value="1"/>
</dbReference>
<dbReference type="PANTHER" id="PTHR21666">
    <property type="entry name" value="PEPTIDASE-RELATED"/>
    <property type="match status" value="1"/>
</dbReference>
<gene>
    <name evidence="2" type="ORF">ACFSJS_04995</name>
</gene>
<proteinExistence type="predicted"/>
<dbReference type="PANTHER" id="PTHR21666:SF270">
    <property type="entry name" value="MUREIN HYDROLASE ACTIVATOR ENVC"/>
    <property type="match status" value="1"/>
</dbReference>
<dbReference type="EMBL" id="JBHUFU010000002">
    <property type="protein sequence ID" value="MFD1829021.1"/>
    <property type="molecule type" value="Genomic_DNA"/>
</dbReference>
<dbReference type="InterPro" id="IPR050570">
    <property type="entry name" value="Cell_wall_metabolism_enzyme"/>
</dbReference>
<sequence>MPVSPASADGTARTAVLAAVSRWLRPWLYGLTVALVLVDAVPDALGTVLGVDALGTALDVPGPLLLAAAVTALSTEGPRWLLTRGAHRGGDGSAPVPVAVAPPVAGRWSALNSPADKVPSHGVHAYGQTYAIDVLRVPGEGERPRPAFGWWPPVRRNTAFPAFGQPVLAVADATVVRVRDGRRDHLSRTSFPALPFFFLEASLRDVTGVGSIVGNHLVLDLGDGTYALYAHLRRGSAAVREGERVRTGQVVARVGNSGNSTEPHLHFQLMDSADPYTARGVPFTWHGVGVPANGAEFTA</sequence>
<dbReference type="GO" id="GO:0016787">
    <property type="term" value="F:hydrolase activity"/>
    <property type="evidence" value="ECO:0007669"/>
    <property type="project" value="UniProtKB-KW"/>
</dbReference>
<keyword evidence="2" id="KW-0378">Hydrolase</keyword>
<evidence type="ECO:0000259" key="1">
    <source>
        <dbReference type="Pfam" id="PF01551"/>
    </source>
</evidence>
<dbReference type="RefSeq" id="WP_380897150.1">
    <property type="nucleotide sequence ID" value="NZ_JBHUFU010000002.1"/>
</dbReference>
<protein>
    <submittedName>
        <fullName evidence="2">M23 family metallopeptidase</fullName>
        <ecNumber evidence="2">3.4.24.-</ecNumber>
    </submittedName>
</protein>
<dbReference type="SUPFAM" id="SSF51261">
    <property type="entry name" value="Duplicated hybrid motif"/>
    <property type="match status" value="1"/>
</dbReference>
<dbReference type="InterPro" id="IPR011055">
    <property type="entry name" value="Dup_hybrid_motif"/>
</dbReference>
<name>A0ABW4PIC0_9ACTN</name>
<evidence type="ECO:0000313" key="2">
    <source>
        <dbReference type="EMBL" id="MFD1829021.1"/>
    </source>
</evidence>
<comment type="caution">
    <text evidence="2">The sequence shown here is derived from an EMBL/GenBank/DDBJ whole genome shotgun (WGS) entry which is preliminary data.</text>
</comment>
<evidence type="ECO:0000313" key="3">
    <source>
        <dbReference type="Proteomes" id="UP001597365"/>
    </source>
</evidence>
<accession>A0ABW4PIC0</accession>
<dbReference type="Proteomes" id="UP001597365">
    <property type="component" value="Unassembled WGS sequence"/>
</dbReference>